<accession>A0A830CQ28</accession>
<proteinExistence type="predicted"/>
<protein>
    <recommendedName>
        <fullName evidence="1">DUF668 domain-containing protein</fullName>
    </recommendedName>
</protein>
<feature type="domain" description="DUF668" evidence="1">
    <location>
        <begin position="38"/>
        <end position="62"/>
    </location>
</feature>
<dbReference type="AlphaFoldDB" id="A0A830CQ28"/>
<evidence type="ECO:0000313" key="3">
    <source>
        <dbReference type="Proteomes" id="UP000653305"/>
    </source>
</evidence>
<evidence type="ECO:0000313" key="2">
    <source>
        <dbReference type="EMBL" id="GFQ00333.1"/>
    </source>
</evidence>
<keyword evidence="3" id="KW-1185">Reference proteome</keyword>
<gene>
    <name evidence="2" type="ORF">PHJA_002177300</name>
</gene>
<sequence>MEEYHVYFVLEMGNSTMDYSQTQKGEMLKKGIICNQHRLGPARLALHYANIILQIDSIVSNLCTDRISYKIVLNLVLEHVIIACTFLQLCPMSRLGPLDLYQPPPSCPE</sequence>
<name>A0A830CQ28_9LAMI</name>
<evidence type="ECO:0000259" key="1">
    <source>
        <dbReference type="Pfam" id="PF05003"/>
    </source>
</evidence>
<dbReference type="OrthoDB" id="1725601at2759"/>
<organism evidence="2 3">
    <name type="scientific">Phtheirospermum japonicum</name>
    <dbReference type="NCBI Taxonomy" id="374723"/>
    <lineage>
        <taxon>Eukaryota</taxon>
        <taxon>Viridiplantae</taxon>
        <taxon>Streptophyta</taxon>
        <taxon>Embryophyta</taxon>
        <taxon>Tracheophyta</taxon>
        <taxon>Spermatophyta</taxon>
        <taxon>Magnoliopsida</taxon>
        <taxon>eudicotyledons</taxon>
        <taxon>Gunneridae</taxon>
        <taxon>Pentapetalae</taxon>
        <taxon>asterids</taxon>
        <taxon>lamiids</taxon>
        <taxon>Lamiales</taxon>
        <taxon>Orobanchaceae</taxon>
        <taxon>Orobanchaceae incertae sedis</taxon>
        <taxon>Phtheirospermum</taxon>
    </lineage>
</organism>
<dbReference type="Proteomes" id="UP000653305">
    <property type="component" value="Unassembled WGS sequence"/>
</dbReference>
<comment type="caution">
    <text evidence="2">The sequence shown here is derived from an EMBL/GenBank/DDBJ whole genome shotgun (WGS) entry which is preliminary data.</text>
</comment>
<reference evidence="2" key="1">
    <citation type="submission" date="2020-07" db="EMBL/GenBank/DDBJ databases">
        <title>Ethylene signaling mediates host invasion by parasitic plants.</title>
        <authorList>
            <person name="Yoshida S."/>
        </authorList>
    </citation>
    <scope>NUCLEOTIDE SEQUENCE</scope>
    <source>
        <strain evidence="2">Okayama</strain>
    </source>
</reference>
<dbReference type="GO" id="GO:0045927">
    <property type="term" value="P:positive regulation of growth"/>
    <property type="evidence" value="ECO:0007669"/>
    <property type="project" value="InterPro"/>
</dbReference>
<dbReference type="EMBL" id="BMAC01000624">
    <property type="protein sequence ID" value="GFQ00333.1"/>
    <property type="molecule type" value="Genomic_DNA"/>
</dbReference>
<dbReference type="InterPro" id="IPR007700">
    <property type="entry name" value="DUF668"/>
</dbReference>
<dbReference type="Pfam" id="PF05003">
    <property type="entry name" value="DUF668"/>
    <property type="match status" value="1"/>
</dbReference>